<keyword evidence="6" id="KW-1185">Reference proteome</keyword>
<dbReference type="AlphaFoldDB" id="A0A653DX32"/>
<reference evidence="5 6" key="1">
    <citation type="submission" date="2019-01" db="EMBL/GenBank/DDBJ databases">
        <authorList>
            <person name="Sayadi A."/>
        </authorList>
    </citation>
    <scope>NUCLEOTIDE SEQUENCE [LARGE SCALE GENOMIC DNA]</scope>
</reference>
<evidence type="ECO:0000313" key="6">
    <source>
        <dbReference type="Proteomes" id="UP000410492"/>
    </source>
</evidence>
<sequence length="107" mass="12375">MARFYTIRSNIINSAIIDCASKRIFKVRLDGSENYATVGYEQIDDNTYNLVHTNIPEELQGRGLGTILAQRIFEHLVNNNKKFKLTCEFLQNVYAKKFSDKYSAYVI</sequence>
<dbReference type="InterPro" id="IPR016181">
    <property type="entry name" value="Acyl_CoA_acyltransferase"/>
</dbReference>
<organism evidence="5 6">
    <name type="scientific">Callosobruchus maculatus</name>
    <name type="common">Southern cowpea weevil</name>
    <name type="synonym">Pulse bruchid</name>
    <dbReference type="NCBI Taxonomy" id="64391"/>
    <lineage>
        <taxon>Eukaryota</taxon>
        <taxon>Metazoa</taxon>
        <taxon>Ecdysozoa</taxon>
        <taxon>Arthropoda</taxon>
        <taxon>Hexapoda</taxon>
        <taxon>Insecta</taxon>
        <taxon>Pterygota</taxon>
        <taxon>Neoptera</taxon>
        <taxon>Endopterygota</taxon>
        <taxon>Coleoptera</taxon>
        <taxon>Polyphaga</taxon>
        <taxon>Cucujiformia</taxon>
        <taxon>Chrysomeloidea</taxon>
        <taxon>Chrysomelidae</taxon>
        <taxon>Bruchinae</taxon>
        <taxon>Bruchini</taxon>
        <taxon>Callosobruchus</taxon>
    </lineage>
</organism>
<accession>A0A653DX32</accession>
<dbReference type="Gene3D" id="3.40.630.30">
    <property type="match status" value="1"/>
</dbReference>
<protein>
    <recommendedName>
        <fullName evidence="2">Protein NATD1</fullName>
    </recommendedName>
    <alternativeName>
        <fullName evidence="3">N-acetyltransferase domain-containing protein 1</fullName>
    </alternativeName>
</protein>
<dbReference type="InterPro" id="IPR045057">
    <property type="entry name" value="Gcn5-rel_NAT"/>
</dbReference>
<evidence type="ECO:0000256" key="3">
    <source>
        <dbReference type="ARBA" id="ARBA00031876"/>
    </source>
</evidence>
<proteinExistence type="inferred from homology"/>
<name>A0A653DX32_CALMS</name>
<dbReference type="PANTHER" id="PTHR31435">
    <property type="entry name" value="PROTEIN NATD1"/>
    <property type="match status" value="1"/>
</dbReference>
<evidence type="ECO:0000259" key="4">
    <source>
        <dbReference type="PROSITE" id="PS51729"/>
    </source>
</evidence>
<dbReference type="EMBL" id="CAACVG010014907">
    <property type="protein sequence ID" value="VEN63891.1"/>
    <property type="molecule type" value="Genomic_DNA"/>
</dbReference>
<dbReference type="InterPro" id="IPR031165">
    <property type="entry name" value="GNAT_YJDJ"/>
</dbReference>
<comment type="similarity">
    <text evidence="1">Belongs to the NATD1 family.</text>
</comment>
<feature type="domain" description="N-acetyltransferase" evidence="4">
    <location>
        <begin position="17"/>
        <end position="107"/>
    </location>
</feature>
<dbReference type="OrthoDB" id="74247at2759"/>
<dbReference type="Pfam" id="PF14542">
    <property type="entry name" value="Acetyltransf_CG"/>
    <property type="match status" value="1"/>
</dbReference>
<dbReference type="PANTHER" id="PTHR31435:SF9">
    <property type="entry name" value="PROTEIN NATD1"/>
    <property type="match status" value="1"/>
</dbReference>
<evidence type="ECO:0000256" key="2">
    <source>
        <dbReference type="ARBA" id="ARBA00020243"/>
    </source>
</evidence>
<evidence type="ECO:0000256" key="1">
    <source>
        <dbReference type="ARBA" id="ARBA00006233"/>
    </source>
</evidence>
<gene>
    <name evidence="5" type="ORF">CALMAC_LOCUS20581</name>
</gene>
<dbReference type="PROSITE" id="PS51729">
    <property type="entry name" value="GNAT_YJDJ"/>
    <property type="match status" value="1"/>
</dbReference>
<evidence type="ECO:0000313" key="5">
    <source>
        <dbReference type="EMBL" id="VEN63891.1"/>
    </source>
</evidence>
<dbReference type="SUPFAM" id="SSF55729">
    <property type="entry name" value="Acyl-CoA N-acyltransferases (Nat)"/>
    <property type="match status" value="1"/>
</dbReference>
<dbReference type="Proteomes" id="UP000410492">
    <property type="component" value="Unassembled WGS sequence"/>
</dbReference>